<evidence type="ECO:0000313" key="1">
    <source>
        <dbReference type="EMBL" id="BCJ91773.1"/>
    </source>
</evidence>
<organism evidence="1 2">
    <name type="scientific">Terrihabitans soli</name>
    <dbReference type="NCBI Taxonomy" id="708113"/>
    <lineage>
        <taxon>Bacteria</taxon>
        <taxon>Pseudomonadati</taxon>
        <taxon>Pseudomonadota</taxon>
        <taxon>Alphaproteobacteria</taxon>
        <taxon>Hyphomicrobiales</taxon>
        <taxon>Terrihabitans</taxon>
    </lineage>
</organism>
<gene>
    <name evidence="1" type="ORF">IZ6_25080</name>
</gene>
<dbReference type="KEGG" id="tso:IZ6_25080"/>
<dbReference type="Gene3D" id="3.40.140.10">
    <property type="entry name" value="Cytidine Deaminase, domain 2"/>
    <property type="match status" value="1"/>
</dbReference>
<dbReference type="EMBL" id="AP023361">
    <property type="protein sequence ID" value="BCJ91773.1"/>
    <property type="molecule type" value="Genomic_DNA"/>
</dbReference>
<keyword evidence="2" id="KW-1185">Reference proteome</keyword>
<dbReference type="RefSeq" id="WP_222875394.1">
    <property type="nucleotide sequence ID" value="NZ_AP023361.1"/>
</dbReference>
<name>A0A6S6QKE5_9HYPH</name>
<evidence type="ECO:0008006" key="3">
    <source>
        <dbReference type="Google" id="ProtNLM"/>
    </source>
</evidence>
<sequence length="103" mass="11555">MPQLREYLTPGEERVGFILRSGEIVEVKNVCEKPEEGFEVSGDDLLKHLPEIVGTWHTHPSGSSNLSMEDMAGFLNWPDWEHFIVGQDGVTRYVVSEGDLLVA</sequence>
<evidence type="ECO:0000313" key="2">
    <source>
        <dbReference type="Proteomes" id="UP000515317"/>
    </source>
</evidence>
<dbReference type="AlphaFoldDB" id="A0A6S6QKE5"/>
<protein>
    <recommendedName>
        <fullName evidence="3">JAB domain-containing protein</fullName>
    </recommendedName>
</protein>
<reference evidence="1 2" key="1">
    <citation type="submission" date="2020-08" db="EMBL/GenBank/DDBJ databases">
        <title>Genome sequence of Rhizobiales bacterium strain IZ6.</title>
        <authorList>
            <person name="Nakai R."/>
            <person name="Naganuma T."/>
        </authorList>
    </citation>
    <scope>NUCLEOTIDE SEQUENCE [LARGE SCALE GENOMIC DNA]</scope>
    <source>
        <strain evidence="1 2">IZ6</strain>
    </source>
</reference>
<dbReference type="SUPFAM" id="SSF102712">
    <property type="entry name" value="JAB1/MPN domain"/>
    <property type="match status" value="1"/>
</dbReference>
<proteinExistence type="predicted"/>
<accession>A0A6S6QKE5</accession>
<dbReference type="Proteomes" id="UP000515317">
    <property type="component" value="Chromosome"/>
</dbReference>